<evidence type="ECO:0000313" key="2">
    <source>
        <dbReference type="EMBL" id="SMP63331.1"/>
    </source>
</evidence>
<dbReference type="SUPFAM" id="SSF53850">
    <property type="entry name" value="Periplasmic binding protein-like II"/>
    <property type="match status" value="1"/>
</dbReference>
<dbReference type="Proteomes" id="UP001158049">
    <property type="component" value="Unassembled WGS sequence"/>
</dbReference>
<dbReference type="PANTHER" id="PTHR30632">
    <property type="entry name" value="MOLYBDATE-BINDING PERIPLASMIC PROTEIN"/>
    <property type="match status" value="1"/>
</dbReference>
<keyword evidence="1" id="KW-0732">Signal</keyword>
<evidence type="ECO:0000313" key="3">
    <source>
        <dbReference type="Proteomes" id="UP001158049"/>
    </source>
</evidence>
<evidence type="ECO:0000256" key="1">
    <source>
        <dbReference type="SAM" id="SignalP"/>
    </source>
</evidence>
<dbReference type="Pfam" id="PF13531">
    <property type="entry name" value="SBP_bac_11"/>
    <property type="match status" value="1"/>
</dbReference>
<dbReference type="PANTHER" id="PTHR30632:SF11">
    <property type="entry name" value="BLR4797 PROTEIN"/>
    <property type="match status" value="1"/>
</dbReference>
<dbReference type="EMBL" id="FXUL01000009">
    <property type="protein sequence ID" value="SMP63331.1"/>
    <property type="molecule type" value="Genomic_DNA"/>
</dbReference>
<feature type="chain" id="PRO_5045581721" evidence="1">
    <location>
        <begin position="34"/>
        <end position="263"/>
    </location>
</feature>
<dbReference type="Gene3D" id="3.40.190.10">
    <property type="entry name" value="Periplasmic binding protein-like II"/>
    <property type="match status" value="2"/>
</dbReference>
<dbReference type="RefSeq" id="WP_283442726.1">
    <property type="nucleotide sequence ID" value="NZ_FXUL01000009.1"/>
</dbReference>
<keyword evidence="3" id="KW-1185">Reference proteome</keyword>
<dbReference type="InterPro" id="IPR050682">
    <property type="entry name" value="ModA/WtpA"/>
</dbReference>
<comment type="caution">
    <text evidence="2">The sequence shown here is derived from an EMBL/GenBank/DDBJ whole genome shotgun (WGS) entry which is preliminary data.</text>
</comment>
<protein>
    <submittedName>
        <fullName evidence="2">Molybdate transport system substrate-binding protein</fullName>
    </submittedName>
</protein>
<name>A0ABY1QAZ5_9BURK</name>
<proteinExistence type="predicted"/>
<sequence>MKNPMMKQARPSRLLASVLLASLSLAPLAAARAADMRLYAAAGVKAPLEELARDYESATGRRVALVFDTAGAAEQRFVADQGATFLVTTDARLRAAETAGRLRDGVTTAVGATVGGLAVRPGGMRPDISTPDALRQALLAAPRIAFSDPARGATVGRHFLQVIETLGIRDEVMKKATLAADGIETMHLVMDGKADLGVTQISEIMQADPAALLGPFPGRFDLASSYALWVRADAPPEARAFAALVASPDERHRLRKHGLRPPE</sequence>
<gene>
    <name evidence="2" type="ORF">SAMN06295970_10950</name>
</gene>
<organism evidence="2 3">
    <name type="scientific">Noviherbaspirillum suwonense</name>
    <dbReference type="NCBI Taxonomy" id="1224511"/>
    <lineage>
        <taxon>Bacteria</taxon>
        <taxon>Pseudomonadati</taxon>
        <taxon>Pseudomonadota</taxon>
        <taxon>Betaproteobacteria</taxon>
        <taxon>Burkholderiales</taxon>
        <taxon>Oxalobacteraceae</taxon>
        <taxon>Noviherbaspirillum</taxon>
    </lineage>
</organism>
<reference evidence="2 3" key="1">
    <citation type="submission" date="2017-05" db="EMBL/GenBank/DDBJ databases">
        <authorList>
            <person name="Varghese N."/>
            <person name="Submissions S."/>
        </authorList>
    </citation>
    <scope>NUCLEOTIDE SEQUENCE [LARGE SCALE GENOMIC DNA]</scope>
    <source>
        <strain evidence="2 3">DSM 26001</strain>
    </source>
</reference>
<accession>A0ABY1QAZ5</accession>
<feature type="signal peptide" evidence="1">
    <location>
        <begin position="1"/>
        <end position="33"/>
    </location>
</feature>